<organism evidence="16 17">
    <name type="scientific">Knipowitschia caucasica</name>
    <name type="common">Caucasian dwarf goby</name>
    <name type="synonym">Pomatoschistus caucasicus</name>
    <dbReference type="NCBI Taxonomy" id="637954"/>
    <lineage>
        <taxon>Eukaryota</taxon>
        <taxon>Metazoa</taxon>
        <taxon>Chordata</taxon>
        <taxon>Craniata</taxon>
        <taxon>Vertebrata</taxon>
        <taxon>Euteleostomi</taxon>
        <taxon>Actinopterygii</taxon>
        <taxon>Neopterygii</taxon>
        <taxon>Teleostei</taxon>
        <taxon>Neoteleostei</taxon>
        <taxon>Acanthomorphata</taxon>
        <taxon>Gobiaria</taxon>
        <taxon>Gobiiformes</taxon>
        <taxon>Gobioidei</taxon>
        <taxon>Gobiidae</taxon>
        <taxon>Gobiinae</taxon>
        <taxon>Knipowitschia</taxon>
    </lineage>
</organism>
<dbReference type="Pfam" id="PF13868">
    <property type="entry name" value="TPH"/>
    <property type="match status" value="1"/>
</dbReference>
<dbReference type="Proteomes" id="UP001497482">
    <property type="component" value="Chromosome 4"/>
</dbReference>
<keyword evidence="11" id="KW-0469">Meiosis</keyword>
<evidence type="ECO:0000256" key="11">
    <source>
        <dbReference type="ARBA" id="ARBA00023254"/>
    </source>
</evidence>
<comment type="function">
    <text evidence="13">Microtubule inner protein (MIP) part of the dynein-decorated doublet microtubules (DMTs) in cilia axoneme, which is required for motile cilia beating. May play a role in the control of meiotic division and germ cell differentiation through regulation of pairing and recombination during meiosis. Required for sperm flagella assembly. May play a role in the assembly and function of the outer dynein arm-docking complex (ODA-DC). ODA-DC mediates outer dynein arms (ODA) binding onto the axonemal doublet microtubules.</text>
</comment>
<keyword evidence="17" id="KW-1185">Reference proteome</keyword>
<evidence type="ECO:0000259" key="15">
    <source>
        <dbReference type="Pfam" id="PF13868"/>
    </source>
</evidence>
<protein>
    <recommendedName>
        <fullName evidence="4">Meiosis-specific nuclear structural protein 1</fullName>
    </recommendedName>
</protein>
<keyword evidence="10" id="KW-0539">Nucleus</keyword>
<evidence type="ECO:0000256" key="13">
    <source>
        <dbReference type="ARBA" id="ARBA00046114"/>
    </source>
</evidence>
<dbReference type="GO" id="GO:0005634">
    <property type="term" value="C:nucleus"/>
    <property type="evidence" value="ECO:0007669"/>
    <property type="project" value="UniProtKB-SubCell"/>
</dbReference>
<keyword evidence="12" id="KW-0966">Cell projection</keyword>
<dbReference type="GO" id="GO:0044782">
    <property type="term" value="P:cilium organization"/>
    <property type="evidence" value="ECO:0007669"/>
    <property type="project" value="TreeGrafter"/>
</dbReference>
<evidence type="ECO:0000256" key="4">
    <source>
        <dbReference type="ARBA" id="ARBA00014813"/>
    </source>
</evidence>
<evidence type="ECO:0000256" key="2">
    <source>
        <dbReference type="ARBA" id="ARBA00004611"/>
    </source>
</evidence>
<evidence type="ECO:0000256" key="5">
    <source>
        <dbReference type="ARBA" id="ARBA00022490"/>
    </source>
</evidence>
<keyword evidence="9" id="KW-0206">Cytoskeleton</keyword>
<evidence type="ECO:0000256" key="1">
    <source>
        <dbReference type="ARBA" id="ARBA00004123"/>
    </source>
</evidence>
<keyword evidence="7 14" id="KW-0175">Coiled coil</keyword>
<proteinExistence type="inferred from homology"/>
<evidence type="ECO:0000256" key="8">
    <source>
        <dbReference type="ARBA" id="ARBA00023069"/>
    </source>
</evidence>
<evidence type="ECO:0000313" key="16">
    <source>
        <dbReference type="EMBL" id="CAL1604060.1"/>
    </source>
</evidence>
<keyword evidence="8" id="KW-0969">Cilium</keyword>
<dbReference type="GO" id="GO:0031514">
    <property type="term" value="C:motile cilium"/>
    <property type="evidence" value="ECO:0007669"/>
    <property type="project" value="TreeGrafter"/>
</dbReference>
<keyword evidence="5" id="KW-0963">Cytoplasm</keyword>
<dbReference type="InterPro" id="IPR043597">
    <property type="entry name" value="TPH_dom"/>
</dbReference>
<feature type="domain" description="Trichohyalin-plectin-homology" evidence="15">
    <location>
        <begin position="109"/>
        <end position="460"/>
    </location>
</feature>
<keyword evidence="6" id="KW-0282">Flagellum</keyword>
<evidence type="ECO:0000256" key="9">
    <source>
        <dbReference type="ARBA" id="ARBA00023212"/>
    </source>
</evidence>
<evidence type="ECO:0000256" key="12">
    <source>
        <dbReference type="ARBA" id="ARBA00023273"/>
    </source>
</evidence>
<evidence type="ECO:0000256" key="14">
    <source>
        <dbReference type="SAM" id="Coils"/>
    </source>
</evidence>
<comment type="similarity">
    <text evidence="3">Belongs to the MNS1 family.</text>
</comment>
<dbReference type="InterPro" id="IPR026504">
    <property type="entry name" value="MNS1"/>
</dbReference>
<comment type="subcellular location">
    <subcellularLocation>
        <location evidence="2">Cytoplasm</location>
        <location evidence="2">Cytoskeleton</location>
        <location evidence="2">Flagellum axoneme</location>
    </subcellularLocation>
    <subcellularLocation>
        <location evidence="1">Nucleus</location>
    </subcellularLocation>
</comment>
<evidence type="ECO:0000313" key="17">
    <source>
        <dbReference type="Proteomes" id="UP001497482"/>
    </source>
</evidence>
<evidence type="ECO:0000256" key="10">
    <source>
        <dbReference type="ARBA" id="ARBA00023242"/>
    </source>
</evidence>
<dbReference type="PANTHER" id="PTHR19265">
    <property type="entry name" value="MEIOSIS-SPECIFIC NUCLEAR STRUCTURAL PROTEIN 1"/>
    <property type="match status" value="1"/>
</dbReference>
<accession>A0AAV2LS95</accession>
<sequence length="496" mass="61336">MSRKAAWSYNEQRLINLRQEQLRHEAAVRVDKDRQLQASLRDEEVFERRRNLQQVRQEHNQKQMENAILKAKGDKINRQMQIEQEERIAKELSRINCEKQREEKIRQHIKENSTELRELESKLRFAYMNKERAAQIAEQEALKFDSMRSEADFARKMQMEEELASLEEKKLQQRRHEEAIRYQQELDDQLMERQNKKQEAYDEFLKEKLMVDEIIRKIYEEDQMERRLKLEKVKATKEHIEEFKRQQAEWRRMEQEQMDVENRRIMEYARRQQQKETNQKAMNKEREAAKEKLHKLLSEKIDKERQQREDMERVREELYLEEQQEANRQREILEMEKKIRQRLMMQQTCQQQMAFKEVQRQAEREEEEAFRKIMLVKFAEDDRIEQMNAQKRRMKQLEHKREVEKLIEERRRQHEADKEFVAKEQALEEEREALRMKIIEEERQKLLKRHAKQLLGYLPKGLLRVDDLAHLDEDFRKNFQTRDADIFSEDDWEDYN</sequence>
<evidence type="ECO:0000256" key="7">
    <source>
        <dbReference type="ARBA" id="ARBA00023054"/>
    </source>
</evidence>
<evidence type="ECO:0000256" key="3">
    <source>
        <dbReference type="ARBA" id="ARBA00009158"/>
    </source>
</evidence>
<dbReference type="AlphaFoldDB" id="A0AAV2LS95"/>
<dbReference type="EMBL" id="OZ035826">
    <property type="protein sequence ID" value="CAL1604060.1"/>
    <property type="molecule type" value="Genomic_DNA"/>
</dbReference>
<feature type="coiled-coil region" evidence="14">
    <location>
        <begin position="149"/>
        <end position="203"/>
    </location>
</feature>
<dbReference type="PANTHER" id="PTHR19265:SF0">
    <property type="entry name" value="MEIOSIS-SPECIFIC NUCLEAR STRUCTURAL PROTEIN 1"/>
    <property type="match status" value="1"/>
</dbReference>
<evidence type="ECO:0000256" key="6">
    <source>
        <dbReference type="ARBA" id="ARBA00022846"/>
    </source>
</evidence>
<gene>
    <name evidence="16" type="ORF">KC01_LOCUS31641</name>
</gene>
<reference evidence="16 17" key="1">
    <citation type="submission" date="2024-04" db="EMBL/GenBank/DDBJ databases">
        <authorList>
            <person name="Waldvogel A.-M."/>
            <person name="Schoenle A."/>
        </authorList>
    </citation>
    <scope>NUCLEOTIDE SEQUENCE [LARGE SCALE GENOMIC DNA]</scope>
</reference>
<dbReference type="GO" id="GO:0051321">
    <property type="term" value="P:meiotic cell cycle"/>
    <property type="evidence" value="ECO:0007669"/>
    <property type="project" value="UniProtKB-KW"/>
</dbReference>
<feature type="coiled-coil region" evidence="14">
    <location>
        <begin position="271"/>
        <end position="336"/>
    </location>
</feature>
<name>A0AAV2LS95_KNICA</name>